<feature type="region of interest" description="Disordered" evidence="1">
    <location>
        <begin position="41"/>
        <end position="116"/>
    </location>
</feature>
<evidence type="ECO:0000313" key="3">
    <source>
        <dbReference type="Proteomes" id="UP000283509"/>
    </source>
</evidence>
<sequence length="535" mass="57022">MRPCPSKHGRAACFAPPTVPLGVRARGRQRARGTGRLVWSASGSASPAFRHVNPTLGPNGWQAGMAGAGARGRTGHPRQQRRKREQTLHVFRERPDAGPASLQRPSRRTAGAAVEHTRSRPYCVPGGNVTTLEGRWQPSFEEGTGPPQCAFDTSMESRENCDSHQNFASCRGLPTSQVIPVKSLCWVSHLCVSRLPLNEASKGRRTCALRKRVAHGAKHPAHKTGLGAVAHLVGPGDPGGADKDFWVRPPPSPGGGEKRPGSRAESPPWMGRNQASQPASATGRWRNNDGQPGCTVARPPKPRRQTGEWAGGPAPTAAAAAAAAGSRRGSPPAARSRGSPPVVVGAGPQPTRPGRGRSAPGATEGSPSDGPGSQDPPKACPAFGDGSRKGRGRQNNIRLQTPPEERHTQWGPGRNSRCKARLRRQASKQAQTGAGRRRASQARGKGEGRYSRWPSLLFNLPHPWAPQEEGRGIAGGFFLSRRKGVHTRDLTPRYRRNVAEGRRTAGGSAVARGRPQKGGGTRKPFRTSREGRSPV</sequence>
<dbReference type="AlphaFoldDB" id="A0A423SIG0"/>
<feature type="compositionally biased region" description="Low complexity" evidence="1">
    <location>
        <begin position="365"/>
        <end position="377"/>
    </location>
</feature>
<reference evidence="2 3" key="1">
    <citation type="submission" date="2018-04" db="EMBL/GenBank/DDBJ databases">
        <authorList>
            <person name="Zhang X."/>
            <person name="Yuan J."/>
            <person name="Li F."/>
            <person name="Xiang J."/>
        </authorList>
    </citation>
    <scope>NUCLEOTIDE SEQUENCE [LARGE SCALE GENOMIC DNA]</scope>
    <source>
        <tissue evidence="2">Muscle</tissue>
    </source>
</reference>
<evidence type="ECO:0000256" key="1">
    <source>
        <dbReference type="SAM" id="MobiDB-lite"/>
    </source>
</evidence>
<accession>A0A423SIG0</accession>
<reference evidence="2 3" key="2">
    <citation type="submission" date="2019-01" db="EMBL/GenBank/DDBJ databases">
        <title>The decoding of complex shrimp genome reveals the adaptation for benthos swimmer, frequently molting mechanism and breeding impact on genome.</title>
        <authorList>
            <person name="Sun Y."/>
            <person name="Gao Y."/>
            <person name="Yu Y."/>
        </authorList>
    </citation>
    <scope>NUCLEOTIDE SEQUENCE [LARGE SCALE GENOMIC DNA]</scope>
    <source>
        <tissue evidence="2">Muscle</tissue>
    </source>
</reference>
<proteinExistence type="predicted"/>
<feature type="compositionally biased region" description="Basic and acidic residues" evidence="1">
    <location>
        <begin position="85"/>
        <end position="96"/>
    </location>
</feature>
<protein>
    <submittedName>
        <fullName evidence="2">Uncharacterized protein</fullName>
    </submittedName>
</protein>
<feature type="region of interest" description="Disordered" evidence="1">
    <location>
        <begin position="215"/>
        <end position="452"/>
    </location>
</feature>
<keyword evidence="3" id="KW-1185">Reference proteome</keyword>
<evidence type="ECO:0000313" key="2">
    <source>
        <dbReference type="EMBL" id="ROT63981.1"/>
    </source>
</evidence>
<name>A0A423SIG0_PENVA</name>
<gene>
    <name evidence="2" type="ORF">C7M84_018115</name>
</gene>
<dbReference type="EMBL" id="QCYY01003348">
    <property type="protein sequence ID" value="ROT63981.1"/>
    <property type="molecule type" value="Genomic_DNA"/>
</dbReference>
<feature type="compositionally biased region" description="Basic and acidic residues" evidence="1">
    <location>
        <begin position="488"/>
        <end position="503"/>
    </location>
</feature>
<feature type="compositionally biased region" description="Basic residues" evidence="1">
    <location>
        <begin position="416"/>
        <end position="426"/>
    </location>
</feature>
<comment type="caution">
    <text evidence="2">The sequence shown here is derived from an EMBL/GenBank/DDBJ whole genome shotgun (WGS) entry which is preliminary data.</text>
</comment>
<dbReference type="Proteomes" id="UP000283509">
    <property type="component" value="Unassembled WGS sequence"/>
</dbReference>
<feature type="compositionally biased region" description="Low complexity" evidence="1">
    <location>
        <begin position="311"/>
        <end position="341"/>
    </location>
</feature>
<feature type="compositionally biased region" description="Basic residues" evidence="1">
    <location>
        <begin position="73"/>
        <end position="84"/>
    </location>
</feature>
<organism evidence="2 3">
    <name type="scientific">Penaeus vannamei</name>
    <name type="common">Whiteleg shrimp</name>
    <name type="synonym">Litopenaeus vannamei</name>
    <dbReference type="NCBI Taxonomy" id="6689"/>
    <lineage>
        <taxon>Eukaryota</taxon>
        <taxon>Metazoa</taxon>
        <taxon>Ecdysozoa</taxon>
        <taxon>Arthropoda</taxon>
        <taxon>Crustacea</taxon>
        <taxon>Multicrustacea</taxon>
        <taxon>Malacostraca</taxon>
        <taxon>Eumalacostraca</taxon>
        <taxon>Eucarida</taxon>
        <taxon>Decapoda</taxon>
        <taxon>Dendrobranchiata</taxon>
        <taxon>Penaeoidea</taxon>
        <taxon>Penaeidae</taxon>
        <taxon>Penaeus</taxon>
    </lineage>
</organism>
<feature type="region of interest" description="Disordered" evidence="1">
    <location>
        <begin position="488"/>
        <end position="535"/>
    </location>
</feature>